<dbReference type="AlphaFoldDB" id="A0A382QP85"/>
<dbReference type="Gene3D" id="2.60.120.620">
    <property type="entry name" value="q2cbj1_9rhob like domain"/>
    <property type="match status" value="1"/>
</dbReference>
<dbReference type="Pfam" id="PF05721">
    <property type="entry name" value="PhyH"/>
    <property type="match status" value="1"/>
</dbReference>
<evidence type="ECO:0008006" key="2">
    <source>
        <dbReference type="Google" id="ProtNLM"/>
    </source>
</evidence>
<proteinExistence type="predicted"/>
<dbReference type="InterPro" id="IPR008775">
    <property type="entry name" value="Phytyl_CoA_dOase-like"/>
</dbReference>
<dbReference type="EMBL" id="UINC01115924">
    <property type="protein sequence ID" value="SVC87303.1"/>
    <property type="molecule type" value="Genomic_DNA"/>
</dbReference>
<accession>A0A382QP85</accession>
<protein>
    <recommendedName>
        <fullName evidence="2">Phytanoyl-CoA dioxygenase family protein</fullName>
    </recommendedName>
</protein>
<name>A0A382QP85_9ZZZZ</name>
<dbReference type="PANTHER" id="PTHR20883">
    <property type="entry name" value="PHYTANOYL-COA DIOXYGENASE DOMAIN CONTAINING 1"/>
    <property type="match status" value="1"/>
</dbReference>
<dbReference type="GO" id="GO:0016491">
    <property type="term" value="F:oxidoreductase activity"/>
    <property type="evidence" value="ECO:0007669"/>
    <property type="project" value="UniProtKB-ARBA"/>
</dbReference>
<dbReference type="GO" id="GO:0046872">
    <property type="term" value="F:metal ion binding"/>
    <property type="evidence" value="ECO:0007669"/>
    <property type="project" value="UniProtKB-ARBA"/>
</dbReference>
<organism evidence="1">
    <name type="scientific">marine metagenome</name>
    <dbReference type="NCBI Taxonomy" id="408172"/>
    <lineage>
        <taxon>unclassified sequences</taxon>
        <taxon>metagenomes</taxon>
        <taxon>ecological metagenomes</taxon>
    </lineage>
</organism>
<gene>
    <name evidence="1" type="ORF">METZ01_LOCUS340157</name>
</gene>
<reference evidence="1" key="1">
    <citation type="submission" date="2018-05" db="EMBL/GenBank/DDBJ databases">
        <authorList>
            <person name="Lanie J.A."/>
            <person name="Ng W.-L."/>
            <person name="Kazmierczak K.M."/>
            <person name="Andrzejewski T.M."/>
            <person name="Davidsen T.M."/>
            <person name="Wayne K.J."/>
            <person name="Tettelin H."/>
            <person name="Glass J.I."/>
            <person name="Rusch D."/>
            <person name="Podicherti R."/>
            <person name="Tsui H.-C.T."/>
            <person name="Winkler M.E."/>
        </authorList>
    </citation>
    <scope>NUCLEOTIDE SEQUENCE</scope>
</reference>
<dbReference type="PANTHER" id="PTHR20883:SF48">
    <property type="entry name" value="ECTOINE DIOXYGENASE"/>
    <property type="match status" value="1"/>
</dbReference>
<sequence>MGLQLRNDLLKRERGYLYPRNTGDPPNGADKVASESIQLESQGFCVLPAVLSTDSIEALSQEIDEVYKEIPPDGRGASYKTDSVDQEFRYEMFNRSALCQKVVAHPHILQVIEPLLGDDCHIIANTCWRNPASDDGRGHENHGGGFWHIDAGPHIPRSADQPWPGDLPYPVFAIGVHIYLHDCPIACGPTGVIPGSHTSGQVPPAAQRDDVELAWNGCGVTPLTAKAGDVAMFVSDVWHRRLPTQDGDAGRFFLQVHYGRRDIAQRLHTTDNSNQISATARARIQSQREAQLFGLHAPLFYDG</sequence>
<evidence type="ECO:0000313" key="1">
    <source>
        <dbReference type="EMBL" id="SVC87303.1"/>
    </source>
</evidence>
<dbReference type="SUPFAM" id="SSF51197">
    <property type="entry name" value="Clavaminate synthase-like"/>
    <property type="match status" value="1"/>
</dbReference>